<evidence type="ECO:0000256" key="1">
    <source>
        <dbReference type="SAM" id="MobiDB-lite"/>
    </source>
</evidence>
<evidence type="ECO:0000313" key="3">
    <source>
        <dbReference type="Proteomes" id="UP000245119"/>
    </source>
</evidence>
<keyword evidence="3" id="KW-1185">Reference proteome</keyword>
<sequence length="242" mass="26427">MAGSQGVHEYYGHDGPTVVNGNTTLMFYEPTVCTVCPWSYSCLGGTRAARDLPPFPSPYRIKTKKHSRTRWEGGTESGGDGGGGGGGKGNAEERKSYKLPSPTQKPHLELNPRGYIPEIDTRERTQGTIFTLIYGAQRVFFPLCSLDGNPPLAALTPALSPPPHPHTHHPATLPLLTLPQHCSHQACKIKAHKCVSSGNKWSSDVIHPFDGQACHPTRLHFTDHTHTVPRVRYGPPTIITQD</sequence>
<proteinExistence type="predicted"/>
<name>A0A2T7NE97_POMCA</name>
<comment type="caution">
    <text evidence="2">The sequence shown here is derived from an EMBL/GenBank/DDBJ whole genome shotgun (WGS) entry which is preliminary data.</text>
</comment>
<dbReference type="Proteomes" id="UP000245119">
    <property type="component" value="Linkage Group LG13"/>
</dbReference>
<feature type="compositionally biased region" description="Gly residues" evidence="1">
    <location>
        <begin position="75"/>
        <end position="89"/>
    </location>
</feature>
<dbReference type="EMBL" id="PZQS01000013">
    <property type="protein sequence ID" value="PVD19486.1"/>
    <property type="molecule type" value="Genomic_DNA"/>
</dbReference>
<reference evidence="2 3" key="1">
    <citation type="submission" date="2018-04" db="EMBL/GenBank/DDBJ databases">
        <title>The genome of golden apple snail Pomacea canaliculata provides insight into stress tolerance and invasive adaptation.</title>
        <authorList>
            <person name="Liu C."/>
            <person name="Liu B."/>
            <person name="Ren Y."/>
            <person name="Zhang Y."/>
            <person name="Wang H."/>
            <person name="Li S."/>
            <person name="Jiang F."/>
            <person name="Yin L."/>
            <person name="Zhang G."/>
            <person name="Qian W."/>
            <person name="Fan W."/>
        </authorList>
    </citation>
    <scope>NUCLEOTIDE SEQUENCE [LARGE SCALE GENOMIC DNA]</scope>
    <source>
        <strain evidence="2">SZHN2017</strain>
        <tissue evidence="2">Muscle</tissue>
    </source>
</reference>
<gene>
    <name evidence="2" type="ORF">C0Q70_19975</name>
</gene>
<evidence type="ECO:0000313" key="2">
    <source>
        <dbReference type="EMBL" id="PVD19486.1"/>
    </source>
</evidence>
<protein>
    <submittedName>
        <fullName evidence="2">Uncharacterized protein</fullName>
    </submittedName>
</protein>
<feature type="region of interest" description="Disordered" evidence="1">
    <location>
        <begin position="56"/>
        <end position="115"/>
    </location>
</feature>
<organism evidence="2 3">
    <name type="scientific">Pomacea canaliculata</name>
    <name type="common">Golden apple snail</name>
    <dbReference type="NCBI Taxonomy" id="400727"/>
    <lineage>
        <taxon>Eukaryota</taxon>
        <taxon>Metazoa</taxon>
        <taxon>Spiralia</taxon>
        <taxon>Lophotrochozoa</taxon>
        <taxon>Mollusca</taxon>
        <taxon>Gastropoda</taxon>
        <taxon>Caenogastropoda</taxon>
        <taxon>Architaenioglossa</taxon>
        <taxon>Ampullarioidea</taxon>
        <taxon>Ampullariidae</taxon>
        <taxon>Pomacea</taxon>
    </lineage>
</organism>
<dbReference type="AlphaFoldDB" id="A0A2T7NE97"/>
<accession>A0A2T7NE97</accession>